<comment type="similarity">
    <text evidence="2">Belongs to the bacterial solute-binding protein 7 family.</text>
</comment>
<gene>
    <name evidence="5" type="ORF">SAE02_62040</name>
</gene>
<name>A0A512E003_9PROT</name>
<dbReference type="GO" id="GO:0055085">
    <property type="term" value="P:transmembrane transport"/>
    <property type="evidence" value="ECO:0007669"/>
    <property type="project" value="InterPro"/>
</dbReference>
<comment type="caution">
    <text evidence="5">The sequence shown here is derived from an EMBL/GenBank/DDBJ whole genome shotgun (WGS) entry which is preliminary data.</text>
</comment>
<keyword evidence="3" id="KW-0813">Transport</keyword>
<dbReference type="SUPFAM" id="SSF53850">
    <property type="entry name" value="Periplasmic binding protein-like II"/>
    <property type="match status" value="1"/>
</dbReference>
<dbReference type="Proteomes" id="UP000321523">
    <property type="component" value="Unassembled WGS sequence"/>
</dbReference>
<reference evidence="5 6" key="1">
    <citation type="submission" date="2019-07" db="EMBL/GenBank/DDBJ databases">
        <title>Whole genome shotgun sequence of Skermanella aerolata NBRC 106429.</title>
        <authorList>
            <person name="Hosoyama A."/>
            <person name="Uohara A."/>
            <person name="Ohji S."/>
            <person name="Ichikawa N."/>
        </authorList>
    </citation>
    <scope>NUCLEOTIDE SEQUENCE [LARGE SCALE GENOMIC DNA]</scope>
    <source>
        <strain evidence="5 6">NBRC 106429</strain>
    </source>
</reference>
<dbReference type="EMBL" id="BJYZ01000035">
    <property type="protein sequence ID" value="GEO42056.1"/>
    <property type="molecule type" value="Genomic_DNA"/>
</dbReference>
<evidence type="ECO:0000256" key="3">
    <source>
        <dbReference type="ARBA" id="ARBA00022448"/>
    </source>
</evidence>
<sequence length="367" mass="39624">MVRWGNNQKHSLEETMRHSQAGAASRLARTGAFALLLAAVAAVTSAVPAMAADYKAEYKLSTVVGEAFPWGFGGKRWAELVREKTDGRINVKMYPGAALVGGDQTKEFTALRQGSIDFAVGSTINWSPQVKELNLFALPFLMPDHKAIDALTKGEVGKDLFKLLATKDVVPLAWGENGFREVSNSKHAIRTPADLKGLKIRVVGSPLFVDTMTALGGNPAQMSWADAQPAMATKAVDGQENPLGIFAAAKLHTVSQTNLTLWGYVADPLIFVVNSKVWESWSEADRVAVREAAEQAAVEEIAMARKGLTAEDSSLIDQIKANGVEVVTLTEAEKQPFQEATKDVYAKWKKTVGEDLVNKAEAAISAR</sequence>
<dbReference type="InterPro" id="IPR038404">
    <property type="entry name" value="TRAP_DctP_sf"/>
</dbReference>
<evidence type="ECO:0000313" key="6">
    <source>
        <dbReference type="Proteomes" id="UP000321523"/>
    </source>
</evidence>
<dbReference type="AlphaFoldDB" id="A0A512E003"/>
<dbReference type="InterPro" id="IPR018389">
    <property type="entry name" value="DctP_fam"/>
</dbReference>
<dbReference type="PANTHER" id="PTHR33376:SF4">
    <property type="entry name" value="SIALIC ACID-BINDING PERIPLASMIC PROTEIN SIAP"/>
    <property type="match status" value="1"/>
</dbReference>
<proteinExistence type="inferred from homology"/>
<dbReference type="PIRSF" id="PIRSF006470">
    <property type="entry name" value="DctB"/>
    <property type="match status" value="1"/>
</dbReference>
<evidence type="ECO:0000313" key="5">
    <source>
        <dbReference type="EMBL" id="GEO42056.1"/>
    </source>
</evidence>
<accession>A0A512E003</accession>
<keyword evidence="4" id="KW-0732">Signal</keyword>
<organism evidence="5 6">
    <name type="scientific">Skermanella aerolata</name>
    <dbReference type="NCBI Taxonomy" id="393310"/>
    <lineage>
        <taxon>Bacteria</taxon>
        <taxon>Pseudomonadati</taxon>
        <taxon>Pseudomonadota</taxon>
        <taxon>Alphaproteobacteria</taxon>
        <taxon>Rhodospirillales</taxon>
        <taxon>Azospirillaceae</taxon>
        <taxon>Skermanella</taxon>
    </lineage>
</organism>
<dbReference type="CDD" id="cd13678">
    <property type="entry name" value="PBP2_TRAP_DctP10"/>
    <property type="match status" value="1"/>
</dbReference>
<dbReference type="Gene3D" id="3.40.190.170">
    <property type="entry name" value="Bacterial extracellular solute-binding protein, family 7"/>
    <property type="match status" value="1"/>
</dbReference>
<comment type="subcellular location">
    <subcellularLocation>
        <location evidence="1">Cell envelope</location>
    </subcellularLocation>
</comment>
<evidence type="ECO:0000256" key="4">
    <source>
        <dbReference type="ARBA" id="ARBA00022729"/>
    </source>
</evidence>
<keyword evidence="6" id="KW-1185">Reference proteome</keyword>
<dbReference type="NCBIfam" id="NF037995">
    <property type="entry name" value="TRAP_S1"/>
    <property type="match status" value="1"/>
</dbReference>
<dbReference type="InterPro" id="IPR004682">
    <property type="entry name" value="TRAP_DctP"/>
</dbReference>
<dbReference type="NCBIfam" id="TIGR00787">
    <property type="entry name" value="dctP"/>
    <property type="match status" value="1"/>
</dbReference>
<evidence type="ECO:0000256" key="2">
    <source>
        <dbReference type="ARBA" id="ARBA00009023"/>
    </source>
</evidence>
<dbReference type="GO" id="GO:0030288">
    <property type="term" value="C:outer membrane-bounded periplasmic space"/>
    <property type="evidence" value="ECO:0007669"/>
    <property type="project" value="InterPro"/>
</dbReference>
<dbReference type="Pfam" id="PF03480">
    <property type="entry name" value="DctP"/>
    <property type="match status" value="1"/>
</dbReference>
<dbReference type="PANTHER" id="PTHR33376">
    <property type="match status" value="1"/>
</dbReference>
<protein>
    <submittedName>
        <fullName evidence="5">C4-dicarboxylate ABC transporter</fullName>
    </submittedName>
</protein>
<evidence type="ECO:0000256" key="1">
    <source>
        <dbReference type="ARBA" id="ARBA00004196"/>
    </source>
</evidence>